<organism evidence="2 3">
    <name type="scientific">Cronartium quercuum f. sp. fusiforme G11</name>
    <dbReference type="NCBI Taxonomy" id="708437"/>
    <lineage>
        <taxon>Eukaryota</taxon>
        <taxon>Fungi</taxon>
        <taxon>Dikarya</taxon>
        <taxon>Basidiomycota</taxon>
        <taxon>Pucciniomycotina</taxon>
        <taxon>Pucciniomycetes</taxon>
        <taxon>Pucciniales</taxon>
        <taxon>Coleosporiaceae</taxon>
        <taxon>Cronartium</taxon>
    </lineage>
</organism>
<gene>
    <name evidence="2" type="ORF">CROQUDRAFT_651489</name>
</gene>
<keyword evidence="3" id="KW-1185">Reference proteome</keyword>
<feature type="compositionally biased region" description="Low complexity" evidence="1">
    <location>
        <begin position="147"/>
        <end position="178"/>
    </location>
</feature>
<feature type="compositionally biased region" description="Low complexity" evidence="1">
    <location>
        <begin position="230"/>
        <end position="246"/>
    </location>
</feature>
<sequence length="884" mass="97787">MVKARRMKHKSELIDSSTSKSVIPITHYFPNKSTSNSILTETINPNQITNSVPRTHPTISDNSAWSKELASSPSNRLQALQPSPKKLSSRSPVKMLTPIRASEPLSIPQSSNKKRVTNAFPSRTNQSGSVSSKKQVTFADQRPNRPLTRSSSKLGSSTLSTSHLRVNQSPSSTPTTSRRQTKGKGLSKEKEMIATDYSLVTPRPSSPIQDIIPSSPLTELDEDEVPLPSPKRSPSSPLPTSTEQSPEAPPMCNAVADTSSSLSDEELEDVFSLLAQVNKHIEPDNTTLASGSNKKRKKVTKNNDVGRRQQPTRKSFITPEVLAAAAAVSRPPSAYSMEAMLKAFKASKAKSEDERIIRIREQYEALGGEKMEIPDELPDLYRAPSLARVSSSTDLFAGTGGKDTVLSAEDVQKLGTVSNTGVGAVEQANLTQIFMAEVEKKTKLEEDRARRTVFVQALSDTAPILVVDHQVLGLHSLLDEMEGLSEDDKELLKDVVEELEYGWTRPNSFPVDIIPTSQTPHSLVQVVLFRTLAHPACPVELGHKCVRLLASPVTSLDWKNKLRSSFAALGVKPEYLGEPVEVNQPMHAHFKQTIHTLQRLLIVTENLVKTGALVEPEWLFPLTLRLAIDPHCSTLSRPVTTLLTTLLTTTTNPASHLEQTVMIAKDLGNWKTRANFLRLLPTRTEFKKWAAIAVLDLCSANPGGSVKDAISYIIKKSKTFTISPPPRELLNILTSAHVKYSDPPISSTNTLRTPFSTYLPEINATTIYDEEISGSIEILEISLNGLWDYLINSNHSKEIKTKFGNSFNLWIQELITGLRELNTSIRAGGRDNDRVILKNLLMRVIMVIEFLNKESALEVKNIDRTGQMKLDRFVVRSSMNERKE</sequence>
<evidence type="ECO:0000256" key="1">
    <source>
        <dbReference type="SAM" id="MobiDB-lite"/>
    </source>
</evidence>
<dbReference type="EMBL" id="MU167214">
    <property type="protein sequence ID" value="KAG0151262.1"/>
    <property type="molecule type" value="Genomic_DNA"/>
</dbReference>
<reference evidence="2" key="1">
    <citation type="submission" date="2013-11" db="EMBL/GenBank/DDBJ databases">
        <title>Genome sequence of the fusiform rust pathogen reveals effectors for host alternation and coevolution with pine.</title>
        <authorList>
            <consortium name="DOE Joint Genome Institute"/>
            <person name="Smith K."/>
            <person name="Pendleton A."/>
            <person name="Kubisiak T."/>
            <person name="Anderson C."/>
            <person name="Salamov A."/>
            <person name="Aerts A."/>
            <person name="Riley R."/>
            <person name="Clum A."/>
            <person name="Lindquist E."/>
            <person name="Ence D."/>
            <person name="Campbell M."/>
            <person name="Kronenberg Z."/>
            <person name="Feau N."/>
            <person name="Dhillon B."/>
            <person name="Hamelin R."/>
            <person name="Burleigh J."/>
            <person name="Smith J."/>
            <person name="Yandell M."/>
            <person name="Nelson C."/>
            <person name="Grigoriev I."/>
            <person name="Davis J."/>
        </authorList>
    </citation>
    <scope>NUCLEOTIDE SEQUENCE</scope>
    <source>
        <strain evidence="2">G11</strain>
    </source>
</reference>
<feature type="region of interest" description="Disordered" evidence="1">
    <location>
        <begin position="70"/>
        <end position="263"/>
    </location>
</feature>
<feature type="compositionally biased region" description="Low complexity" evidence="1">
    <location>
        <begin position="206"/>
        <end position="216"/>
    </location>
</feature>
<name>A0A9P6NVQ1_9BASI</name>
<evidence type="ECO:0000313" key="3">
    <source>
        <dbReference type="Proteomes" id="UP000886653"/>
    </source>
</evidence>
<protein>
    <submittedName>
        <fullName evidence="2">Uncharacterized protein</fullName>
    </submittedName>
</protein>
<feature type="region of interest" description="Disordered" evidence="1">
    <location>
        <begin position="284"/>
        <end position="312"/>
    </location>
</feature>
<accession>A0A9P6NVQ1</accession>
<feature type="compositionally biased region" description="Polar residues" evidence="1">
    <location>
        <begin position="70"/>
        <end position="81"/>
    </location>
</feature>
<dbReference type="Proteomes" id="UP000886653">
    <property type="component" value="Unassembled WGS sequence"/>
</dbReference>
<dbReference type="OrthoDB" id="2502962at2759"/>
<comment type="caution">
    <text evidence="2">The sequence shown here is derived from an EMBL/GenBank/DDBJ whole genome shotgun (WGS) entry which is preliminary data.</text>
</comment>
<feature type="compositionally biased region" description="Polar residues" evidence="1">
    <location>
        <begin position="119"/>
        <end position="135"/>
    </location>
</feature>
<proteinExistence type="predicted"/>
<dbReference type="AlphaFoldDB" id="A0A9P6NVQ1"/>
<evidence type="ECO:0000313" key="2">
    <source>
        <dbReference type="EMBL" id="KAG0151262.1"/>
    </source>
</evidence>